<dbReference type="Proteomes" id="UP000779508">
    <property type="component" value="Unassembled WGS sequence"/>
</dbReference>
<keyword evidence="1" id="KW-0813">Transport</keyword>
<name>A0ABS6G006_9FIRM</name>
<dbReference type="PROSITE" id="PS00372">
    <property type="entry name" value="PTS_EIIA_TYPE_2_HIS"/>
    <property type="match status" value="1"/>
</dbReference>
<evidence type="ECO:0000259" key="4">
    <source>
        <dbReference type="PROSITE" id="PS51094"/>
    </source>
</evidence>
<dbReference type="PANTHER" id="PTHR36203">
    <property type="entry name" value="ASCORBATE-SPECIFIC PTS SYSTEM EIIA COMPONENT"/>
    <property type="match status" value="1"/>
</dbReference>
<reference evidence="5 6" key="1">
    <citation type="submission" date="2021-06" db="EMBL/GenBank/DDBJ databases">
        <authorList>
            <person name="Sun Q."/>
            <person name="Li D."/>
        </authorList>
    </citation>
    <scope>NUCLEOTIDE SEQUENCE [LARGE SCALE GENOMIC DNA]</scope>
    <source>
        <strain evidence="5 6">MSJ-5</strain>
    </source>
</reference>
<comment type="caution">
    <text evidence="5">The sequence shown here is derived from an EMBL/GenBank/DDBJ whole genome shotgun (WGS) entry which is preliminary data.</text>
</comment>
<organism evidence="5 6">
    <name type="scientific">Alkaliphilus flagellatus</name>
    <dbReference type="NCBI Taxonomy" id="2841507"/>
    <lineage>
        <taxon>Bacteria</taxon>
        <taxon>Bacillati</taxon>
        <taxon>Bacillota</taxon>
        <taxon>Clostridia</taxon>
        <taxon>Peptostreptococcales</taxon>
        <taxon>Natronincolaceae</taxon>
        <taxon>Alkaliphilus</taxon>
    </lineage>
</organism>
<dbReference type="RefSeq" id="WP_216415329.1">
    <property type="nucleotide sequence ID" value="NZ_JAHLQK010000002.1"/>
</dbReference>
<dbReference type="Pfam" id="PF00359">
    <property type="entry name" value="PTS_EIIA_2"/>
    <property type="match status" value="1"/>
</dbReference>
<keyword evidence="3" id="KW-0808">Transferase</keyword>
<evidence type="ECO:0000256" key="2">
    <source>
        <dbReference type="ARBA" id="ARBA00022553"/>
    </source>
</evidence>
<evidence type="ECO:0000313" key="6">
    <source>
        <dbReference type="Proteomes" id="UP000779508"/>
    </source>
</evidence>
<evidence type="ECO:0000256" key="1">
    <source>
        <dbReference type="ARBA" id="ARBA00022448"/>
    </source>
</evidence>
<gene>
    <name evidence="5" type="ORF">KQI88_05345</name>
</gene>
<keyword evidence="5" id="KW-0762">Sugar transport</keyword>
<dbReference type="PANTHER" id="PTHR36203:SF1">
    <property type="entry name" value="ASCORBATE-SPECIFIC PTS SYSTEM EIIA COMPONENT"/>
    <property type="match status" value="1"/>
</dbReference>
<accession>A0ABS6G006</accession>
<dbReference type="CDD" id="cd00211">
    <property type="entry name" value="PTS_IIA_fru"/>
    <property type="match status" value="1"/>
</dbReference>
<dbReference type="InterPro" id="IPR051351">
    <property type="entry name" value="Ascorbate-PTS_EIIA_comp"/>
</dbReference>
<dbReference type="EMBL" id="JAHLQK010000002">
    <property type="protein sequence ID" value="MBU5675835.1"/>
    <property type="molecule type" value="Genomic_DNA"/>
</dbReference>
<keyword evidence="2" id="KW-0597">Phosphoprotein</keyword>
<keyword evidence="3" id="KW-0418">Kinase</keyword>
<keyword evidence="6" id="KW-1185">Reference proteome</keyword>
<feature type="domain" description="PTS EIIA type-2" evidence="4">
    <location>
        <begin position="4"/>
        <end position="145"/>
    </location>
</feature>
<dbReference type="PROSITE" id="PS51094">
    <property type="entry name" value="PTS_EIIA_TYPE_2"/>
    <property type="match status" value="1"/>
</dbReference>
<sequence>MINEFVKLENIAVNVKADCWKEAVRKAGQLLLSSDCIEERYIDAMIEKVTELGPYIVIAPQIAMPHARPEDGVKQTSIAIITLQNGVNFGHEKNDPVKLLIALAAIDSTAHIEALANLMDILGNEEKLNNILNSKTSKELYEFLF</sequence>
<evidence type="ECO:0000313" key="5">
    <source>
        <dbReference type="EMBL" id="MBU5675835.1"/>
    </source>
</evidence>
<protein>
    <submittedName>
        <fullName evidence="5">PTS sugar transporter subunit IIA</fullName>
    </submittedName>
</protein>
<proteinExistence type="predicted"/>
<dbReference type="InterPro" id="IPR002178">
    <property type="entry name" value="PTS_EIIA_type-2_dom"/>
</dbReference>
<evidence type="ECO:0000256" key="3">
    <source>
        <dbReference type="ARBA" id="ARBA00022777"/>
    </source>
</evidence>